<sequence>MECWRANFPEVRAAYAWLEEMYWRLQHCIPPVSEAEFNELAA</sequence>
<comment type="caution">
    <text evidence="1">The sequence shown here is derived from an EMBL/GenBank/DDBJ whole genome shotgun (WGS) entry which is preliminary data.</text>
</comment>
<dbReference type="Proteomes" id="UP000214646">
    <property type="component" value="Unassembled WGS sequence"/>
</dbReference>
<name>A0A225DPJ7_9BACT</name>
<organism evidence="1 2">
    <name type="scientific">Fimbriiglobus ruber</name>
    <dbReference type="NCBI Taxonomy" id="1908690"/>
    <lineage>
        <taxon>Bacteria</taxon>
        <taxon>Pseudomonadati</taxon>
        <taxon>Planctomycetota</taxon>
        <taxon>Planctomycetia</taxon>
        <taxon>Gemmatales</taxon>
        <taxon>Gemmataceae</taxon>
        <taxon>Fimbriiglobus</taxon>
    </lineage>
</organism>
<proteinExistence type="predicted"/>
<reference evidence="2" key="1">
    <citation type="submission" date="2017-06" db="EMBL/GenBank/DDBJ databases">
        <title>Genome analysis of Fimbriiglobus ruber SP5, the first member of the order Planctomycetales with confirmed chitinolytic capability.</title>
        <authorList>
            <person name="Ravin N.V."/>
            <person name="Rakitin A.L."/>
            <person name="Ivanova A.A."/>
            <person name="Beletsky A.V."/>
            <person name="Kulichevskaya I.S."/>
            <person name="Mardanov A.V."/>
            <person name="Dedysh S.N."/>
        </authorList>
    </citation>
    <scope>NUCLEOTIDE SEQUENCE [LARGE SCALE GENOMIC DNA]</scope>
    <source>
        <strain evidence="2">SP5</strain>
    </source>
</reference>
<evidence type="ECO:0008006" key="3">
    <source>
        <dbReference type="Google" id="ProtNLM"/>
    </source>
</evidence>
<keyword evidence="2" id="KW-1185">Reference proteome</keyword>
<evidence type="ECO:0000313" key="2">
    <source>
        <dbReference type="Proteomes" id="UP000214646"/>
    </source>
</evidence>
<gene>
    <name evidence="1" type="ORF">FRUB_05969</name>
</gene>
<dbReference type="EMBL" id="NIDE01000010">
    <property type="protein sequence ID" value="OWK39406.1"/>
    <property type="molecule type" value="Genomic_DNA"/>
</dbReference>
<dbReference type="AlphaFoldDB" id="A0A225DPJ7"/>
<accession>A0A225DPJ7</accession>
<evidence type="ECO:0000313" key="1">
    <source>
        <dbReference type="EMBL" id="OWK39406.1"/>
    </source>
</evidence>
<protein>
    <recommendedName>
        <fullName evidence="3">Mobile element protein</fullName>
    </recommendedName>
</protein>